<evidence type="ECO:0000313" key="1">
    <source>
        <dbReference type="EMBL" id="CAK0838489.1"/>
    </source>
</evidence>
<organism evidence="1 2">
    <name type="scientific">Prorocentrum cordatum</name>
    <dbReference type="NCBI Taxonomy" id="2364126"/>
    <lineage>
        <taxon>Eukaryota</taxon>
        <taxon>Sar</taxon>
        <taxon>Alveolata</taxon>
        <taxon>Dinophyceae</taxon>
        <taxon>Prorocentrales</taxon>
        <taxon>Prorocentraceae</taxon>
        <taxon>Prorocentrum</taxon>
    </lineage>
</organism>
<name>A0ABN9T0M9_9DINO</name>
<gene>
    <name evidence="1" type="ORF">PCOR1329_LOCUS34433</name>
</gene>
<proteinExistence type="predicted"/>
<accession>A0ABN9T0M9</accession>
<dbReference type="EMBL" id="CAUYUJ010014228">
    <property type="protein sequence ID" value="CAK0838489.1"/>
    <property type="molecule type" value="Genomic_DNA"/>
</dbReference>
<comment type="caution">
    <text evidence="1">The sequence shown here is derived from an EMBL/GenBank/DDBJ whole genome shotgun (WGS) entry which is preliminary data.</text>
</comment>
<feature type="non-terminal residue" evidence="1">
    <location>
        <position position="1"/>
    </location>
</feature>
<reference evidence="1" key="1">
    <citation type="submission" date="2023-10" db="EMBL/GenBank/DDBJ databases">
        <authorList>
            <person name="Chen Y."/>
            <person name="Shah S."/>
            <person name="Dougan E. K."/>
            <person name="Thang M."/>
            <person name="Chan C."/>
        </authorList>
    </citation>
    <scope>NUCLEOTIDE SEQUENCE [LARGE SCALE GENOMIC DNA]</scope>
</reference>
<protein>
    <recommendedName>
        <fullName evidence="3">Altered inheritance of mitochondria protein 24, mitochondrial</fullName>
    </recommendedName>
</protein>
<evidence type="ECO:0008006" key="3">
    <source>
        <dbReference type="Google" id="ProtNLM"/>
    </source>
</evidence>
<sequence>PFWLKSGLSRRTLADLSSLGTMSLSGSLGLLATALFGAASASDVSASSAERIRLRVEPVGEQSFALYGVPDLGRMEHDIFWSITKPGEMVPVEIDTGSAFVLRSTDMKFRAIVLAEQNHDAGTRATHPWKICFVNPMLDPGAKIELKHSISGFAWLEEGSRLCQVTDHSHKFELRNEEKAPVAEISVKRPNMRIDVSKLTPLS</sequence>
<dbReference type="Proteomes" id="UP001189429">
    <property type="component" value="Unassembled WGS sequence"/>
</dbReference>
<evidence type="ECO:0000313" key="2">
    <source>
        <dbReference type="Proteomes" id="UP001189429"/>
    </source>
</evidence>
<keyword evidence="2" id="KW-1185">Reference proteome</keyword>